<keyword evidence="5" id="KW-1185">Reference proteome</keyword>
<keyword evidence="2" id="KW-0012">Acyltransferase</keyword>
<dbReference type="Proteomes" id="UP001320603">
    <property type="component" value="Chromosome"/>
</dbReference>
<evidence type="ECO:0000313" key="5">
    <source>
        <dbReference type="Proteomes" id="UP001320603"/>
    </source>
</evidence>
<sequence length="157" mass="18447">MFERRMDWQIKQVTTNKKQFLSLLLLADEQESMIDRYLDRGDLFVMYVDEESWIAVAVVTNEEEGVYELKNLAVDPAYQRKGIGRQMVDFLCRHYQQTGHTMLVGTGDSRQTVSFYQSCGFTYSHTLPGFFTENYDHPIIEDGKVLTDMIYFRKRLS</sequence>
<name>A0ABZ2IN87_9BACT</name>
<dbReference type="InterPro" id="IPR050680">
    <property type="entry name" value="YpeA/RimI_acetyltransf"/>
</dbReference>
<keyword evidence="1" id="KW-0808">Transferase</keyword>
<protein>
    <submittedName>
        <fullName evidence="4">GNAT family N-acetyltransferase</fullName>
    </submittedName>
</protein>
<dbReference type="PROSITE" id="PS51186">
    <property type="entry name" value="GNAT"/>
    <property type="match status" value="1"/>
</dbReference>
<feature type="domain" description="N-acetyltransferase" evidence="3">
    <location>
        <begin position="8"/>
        <end position="157"/>
    </location>
</feature>
<dbReference type="EMBL" id="CP146284">
    <property type="protein sequence ID" value="WWV67492.1"/>
    <property type="molecule type" value="Genomic_DNA"/>
</dbReference>
<dbReference type="CDD" id="cd04301">
    <property type="entry name" value="NAT_SF"/>
    <property type="match status" value="1"/>
</dbReference>
<dbReference type="RefSeq" id="WP_251967150.1">
    <property type="nucleotide sequence ID" value="NZ_CP146284.1"/>
</dbReference>
<dbReference type="InterPro" id="IPR000182">
    <property type="entry name" value="GNAT_dom"/>
</dbReference>
<dbReference type="Pfam" id="PF13508">
    <property type="entry name" value="Acetyltransf_7"/>
    <property type="match status" value="1"/>
</dbReference>
<dbReference type="PANTHER" id="PTHR43420:SF47">
    <property type="entry name" value="N-ACETYLTRANSFERASE DOMAIN-CONTAINING PROTEIN"/>
    <property type="match status" value="1"/>
</dbReference>
<dbReference type="SUPFAM" id="SSF55729">
    <property type="entry name" value="Acyl-CoA N-acyltransferases (Nat)"/>
    <property type="match status" value="1"/>
</dbReference>
<reference evidence="4 5" key="1">
    <citation type="submission" date="2024-02" db="EMBL/GenBank/DDBJ databases">
        <title>Whole genome sequencing of Parabacteroides sp. AD58.</title>
        <authorList>
            <person name="Chaplin A.V."/>
            <person name="Pikina A.P."/>
            <person name="Sokolova S.R."/>
            <person name="Korostin D.O."/>
            <person name="Efimov B.A."/>
        </authorList>
    </citation>
    <scope>NUCLEOTIDE SEQUENCE [LARGE SCALE GENOMIC DNA]</scope>
    <source>
        <strain evidence="4 5">AD58</strain>
    </source>
</reference>
<evidence type="ECO:0000256" key="1">
    <source>
        <dbReference type="ARBA" id="ARBA00022679"/>
    </source>
</evidence>
<evidence type="ECO:0000313" key="4">
    <source>
        <dbReference type="EMBL" id="WWV67492.1"/>
    </source>
</evidence>
<proteinExistence type="predicted"/>
<evidence type="ECO:0000256" key="2">
    <source>
        <dbReference type="ARBA" id="ARBA00023315"/>
    </source>
</evidence>
<dbReference type="InterPro" id="IPR016181">
    <property type="entry name" value="Acyl_CoA_acyltransferase"/>
</dbReference>
<dbReference type="Gene3D" id="3.40.630.30">
    <property type="match status" value="1"/>
</dbReference>
<dbReference type="PANTHER" id="PTHR43420">
    <property type="entry name" value="ACETYLTRANSFERASE"/>
    <property type="match status" value="1"/>
</dbReference>
<accession>A0ABZ2IN87</accession>
<evidence type="ECO:0000259" key="3">
    <source>
        <dbReference type="PROSITE" id="PS51186"/>
    </source>
</evidence>
<gene>
    <name evidence="4" type="ORF">NEE14_005855</name>
</gene>
<organism evidence="4 5">
    <name type="scientific">Parabacteroides absconsus</name>
    <dbReference type="NCBI Taxonomy" id="2951805"/>
    <lineage>
        <taxon>Bacteria</taxon>
        <taxon>Pseudomonadati</taxon>
        <taxon>Bacteroidota</taxon>
        <taxon>Bacteroidia</taxon>
        <taxon>Bacteroidales</taxon>
        <taxon>Tannerellaceae</taxon>
        <taxon>Parabacteroides</taxon>
    </lineage>
</organism>